<dbReference type="InterPro" id="IPR013207">
    <property type="entry name" value="LGFP"/>
</dbReference>
<protein>
    <submittedName>
        <fullName evidence="1">LGFP Repeat-Containing Protein</fullName>
    </submittedName>
</protein>
<sequence length="61" mass="6929">MRTIGRSPMLCRSIFTCGTIYWTPQTGPHEVHGQIRDLWAEMGRENSFLHYPASDETGSDS</sequence>
<dbReference type="Pfam" id="PF08310">
    <property type="entry name" value="LGFP"/>
    <property type="match status" value="1"/>
</dbReference>
<dbReference type="AlphaFoldDB" id="A0A0F7VLP3"/>
<evidence type="ECO:0000313" key="2">
    <source>
        <dbReference type="Proteomes" id="UP000035016"/>
    </source>
</evidence>
<reference evidence="1 2" key="1">
    <citation type="submission" date="2015-02" db="EMBL/GenBank/DDBJ databases">
        <authorList>
            <person name="Gomez-Escribano P.J."/>
        </authorList>
    </citation>
    <scope>NUCLEOTIDE SEQUENCE [LARGE SCALE GENOMIC DNA]</scope>
    <source>
        <strain evidence="2">C34 (DSM 42122 / NRRL B-24963)</strain>
    </source>
</reference>
<dbReference type="EMBL" id="LN831790">
    <property type="protein sequence ID" value="CQR60559.1"/>
    <property type="molecule type" value="Genomic_DNA"/>
</dbReference>
<proteinExistence type="predicted"/>
<dbReference type="KEGG" id="sle:sle_10970"/>
<evidence type="ECO:0000313" key="1">
    <source>
        <dbReference type="EMBL" id="CQR60559.1"/>
    </source>
</evidence>
<dbReference type="RefSeq" id="WP_078648189.1">
    <property type="nucleotide sequence ID" value="NZ_AZSD01000163.1"/>
</dbReference>
<name>A0A0F7VLP3_STRLW</name>
<gene>
    <name evidence="1" type="primary">sle_10970</name>
</gene>
<organism evidence="1 2">
    <name type="scientific">Streptomyces leeuwenhoekii</name>
    <dbReference type="NCBI Taxonomy" id="1437453"/>
    <lineage>
        <taxon>Bacteria</taxon>
        <taxon>Bacillati</taxon>
        <taxon>Actinomycetota</taxon>
        <taxon>Actinomycetes</taxon>
        <taxon>Kitasatosporales</taxon>
        <taxon>Streptomycetaceae</taxon>
        <taxon>Streptomyces</taxon>
    </lineage>
</organism>
<accession>A0A0F7VLP3</accession>
<dbReference type="Proteomes" id="UP000035016">
    <property type="component" value="Chromosome Chromosome"/>
</dbReference>